<evidence type="ECO:0000313" key="8">
    <source>
        <dbReference type="Proteomes" id="UP000284120"/>
    </source>
</evidence>
<keyword evidence="5" id="KW-0732">Signal</keyword>
<dbReference type="PROSITE" id="PS51352">
    <property type="entry name" value="THIOREDOXIN_2"/>
    <property type="match status" value="1"/>
</dbReference>
<reference evidence="7 8" key="1">
    <citation type="submission" date="2018-06" db="EMBL/GenBank/DDBJ databases">
        <title>Pedobacter endophyticus sp. nov., an endophytic bacterium isolated from a leaf of Triticum aestivum.</title>
        <authorList>
            <person name="Zhang L."/>
        </authorList>
    </citation>
    <scope>NUCLEOTIDE SEQUENCE [LARGE SCALE GENOMIC DNA]</scope>
    <source>
        <strain evidence="7 8">CM134L-2</strain>
    </source>
</reference>
<sequence>MKKLLMLVLLSLYAGMALAQKEATKVNIEITGIKPDSIWATGNNKAFFTKPDQNNRYVLHYSLDKPLQVRVGFDKPVKRELTLYLEKGAQLNVISDFDQNSSFSGKGAEETKLLNECIQAYQTAYQAKQKEIGNTILSIEDAIKTYCDLGQVKLNMLEANRQKVSAAFYEECKISFISDKLSLPIIFPRYYVTPEKKLSACIPPSYWTLGNEVKIDDKFVSSANYVAFMAHVFPVFLSNRERFEQGTLDQALSTEEDLKFKIALLEKTYPEHLKRIALFEMIKYTIGKSKDLAQLKPFMDDYIAKYATEIQKKELTDAYLKMDKLSSGKMAPEFTLKSLEGKDVSLKDFRGKVVYIDFWASWCSPCRYEMKNGSPKLHAKFKDNKDVVFLYISVDSKIDAWKKAIADDKIEGIHLLSQAKSSSDSPIAKAFNVSGIPHYAIIGRNGRIFDNDAPRPSQDITVTRIKEALNQAN</sequence>
<keyword evidence="8" id="KW-1185">Reference proteome</keyword>
<evidence type="ECO:0000256" key="4">
    <source>
        <dbReference type="ARBA" id="ARBA00023284"/>
    </source>
</evidence>
<dbReference type="PANTHER" id="PTHR42852">
    <property type="entry name" value="THIOL:DISULFIDE INTERCHANGE PROTEIN DSBE"/>
    <property type="match status" value="1"/>
</dbReference>
<dbReference type="InterPro" id="IPR013740">
    <property type="entry name" value="Redoxin"/>
</dbReference>
<dbReference type="Pfam" id="PF08534">
    <property type="entry name" value="Redoxin"/>
    <property type="match status" value="1"/>
</dbReference>
<gene>
    <name evidence="7" type="ORF">DPV69_04665</name>
</gene>
<evidence type="ECO:0000256" key="1">
    <source>
        <dbReference type="ARBA" id="ARBA00004196"/>
    </source>
</evidence>
<dbReference type="GO" id="GO:0016491">
    <property type="term" value="F:oxidoreductase activity"/>
    <property type="evidence" value="ECO:0007669"/>
    <property type="project" value="InterPro"/>
</dbReference>
<dbReference type="SUPFAM" id="SSF52833">
    <property type="entry name" value="Thioredoxin-like"/>
    <property type="match status" value="1"/>
</dbReference>
<dbReference type="InterPro" id="IPR036249">
    <property type="entry name" value="Thioredoxin-like_sf"/>
</dbReference>
<dbReference type="InterPro" id="IPR013766">
    <property type="entry name" value="Thioredoxin_domain"/>
</dbReference>
<dbReference type="InterPro" id="IPR050553">
    <property type="entry name" value="Thioredoxin_ResA/DsbE_sf"/>
</dbReference>
<dbReference type="GO" id="GO:0030313">
    <property type="term" value="C:cell envelope"/>
    <property type="evidence" value="ECO:0007669"/>
    <property type="project" value="UniProtKB-SubCell"/>
</dbReference>
<feature type="domain" description="Thioredoxin" evidence="6">
    <location>
        <begin position="325"/>
        <end position="470"/>
    </location>
</feature>
<organism evidence="7 8">
    <name type="scientific">Pedobacter chitinilyticus</name>
    <dbReference type="NCBI Taxonomy" id="2233776"/>
    <lineage>
        <taxon>Bacteria</taxon>
        <taxon>Pseudomonadati</taxon>
        <taxon>Bacteroidota</taxon>
        <taxon>Sphingobacteriia</taxon>
        <taxon>Sphingobacteriales</taxon>
        <taxon>Sphingobacteriaceae</taxon>
        <taxon>Pedobacter</taxon>
    </lineage>
</organism>
<proteinExistence type="predicted"/>
<evidence type="ECO:0000313" key="7">
    <source>
        <dbReference type="EMBL" id="RWU10635.1"/>
    </source>
</evidence>
<evidence type="ECO:0000256" key="3">
    <source>
        <dbReference type="ARBA" id="ARBA00023157"/>
    </source>
</evidence>
<dbReference type="AlphaFoldDB" id="A0A443Z295"/>
<evidence type="ECO:0000256" key="5">
    <source>
        <dbReference type="SAM" id="SignalP"/>
    </source>
</evidence>
<dbReference type="OrthoDB" id="1095575at2"/>
<keyword evidence="2" id="KW-0201">Cytochrome c-type biogenesis</keyword>
<feature type="signal peptide" evidence="5">
    <location>
        <begin position="1"/>
        <end position="19"/>
    </location>
</feature>
<evidence type="ECO:0000259" key="6">
    <source>
        <dbReference type="PROSITE" id="PS51352"/>
    </source>
</evidence>
<dbReference type="PANTHER" id="PTHR42852:SF6">
    <property type="entry name" value="THIOL:DISULFIDE INTERCHANGE PROTEIN DSBE"/>
    <property type="match status" value="1"/>
</dbReference>
<dbReference type="EMBL" id="SAYW01000001">
    <property type="protein sequence ID" value="RWU10635.1"/>
    <property type="molecule type" value="Genomic_DNA"/>
</dbReference>
<dbReference type="CDD" id="cd02966">
    <property type="entry name" value="TlpA_like_family"/>
    <property type="match status" value="1"/>
</dbReference>
<protein>
    <submittedName>
        <fullName evidence="7">TlpA family protein disulfide reductase</fullName>
    </submittedName>
</protein>
<feature type="chain" id="PRO_5019270988" evidence="5">
    <location>
        <begin position="20"/>
        <end position="473"/>
    </location>
</feature>
<keyword evidence="4" id="KW-0676">Redox-active center</keyword>
<comment type="subcellular location">
    <subcellularLocation>
        <location evidence="1">Cell envelope</location>
    </subcellularLocation>
</comment>
<accession>A0A443Z295</accession>
<comment type="caution">
    <text evidence="7">The sequence shown here is derived from an EMBL/GenBank/DDBJ whole genome shotgun (WGS) entry which is preliminary data.</text>
</comment>
<keyword evidence="3" id="KW-1015">Disulfide bond</keyword>
<dbReference type="GO" id="GO:0017004">
    <property type="term" value="P:cytochrome complex assembly"/>
    <property type="evidence" value="ECO:0007669"/>
    <property type="project" value="UniProtKB-KW"/>
</dbReference>
<dbReference type="RefSeq" id="WP_113646121.1">
    <property type="nucleotide sequence ID" value="NZ_QMHN01000001.1"/>
</dbReference>
<dbReference type="Proteomes" id="UP000284120">
    <property type="component" value="Unassembled WGS sequence"/>
</dbReference>
<dbReference type="Gene3D" id="3.40.30.10">
    <property type="entry name" value="Glutaredoxin"/>
    <property type="match status" value="1"/>
</dbReference>
<evidence type="ECO:0000256" key="2">
    <source>
        <dbReference type="ARBA" id="ARBA00022748"/>
    </source>
</evidence>
<name>A0A443Z295_9SPHI</name>